<keyword evidence="2" id="KW-1185">Reference proteome</keyword>
<accession>A0A2U8E5L4</accession>
<gene>
    <name evidence="1" type="ORF">CKA38_13025</name>
</gene>
<evidence type="ECO:0000313" key="2">
    <source>
        <dbReference type="Proteomes" id="UP000244896"/>
    </source>
</evidence>
<sequence>MALPIKTADVRYFIALEQPSASVYRPAHMTQSIRGFGDVRIRRVFTDTGDRICVEGTLVTPDRVGHSASDILWLRLPLPNIALDLFARLDTAEGLAAGEARFRTIPQDLAPEINEMLRNTEGAVFPDTPFETIPLLSAPADLYSLAVLGALLLLVNSGNTLGVATDDLIGYARKLGQEATKPAAPDTVLEPFAARAIQVAEADPRIRAALGPHRLAYDGVTAEDAAAWVPPDLWWHIIGTLARLIPGAGPDSYCKDYGDASPFNLEKALDAPLRDLGNLLLRTRGLIISDWTSNREVARVIKKVHTT</sequence>
<name>A0A2U8E5L4_9BACT</name>
<dbReference type="Proteomes" id="UP000244896">
    <property type="component" value="Chromosome"/>
</dbReference>
<dbReference type="OrthoDB" id="9826556at2"/>
<proteinExistence type="predicted"/>
<organism evidence="1 2">
    <name type="scientific">Ereboglobus luteus</name>
    <dbReference type="NCBI Taxonomy" id="1796921"/>
    <lineage>
        <taxon>Bacteria</taxon>
        <taxon>Pseudomonadati</taxon>
        <taxon>Verrucomicrobiota</taxon>
        <taxon>Opitutia</taxon>
        <taxon>Opitutales</taxon>
        <taxon>Opitutaceae</taxon>
        <taxon>Ereboglobus</taxon>
    </lineage>
</organism>
<evidence type="ECO:0000313" key="1">
    <source>
        <dbReference type="EMBL" id="AWI10055.1"/>
    </source>
</evidence>
<dbReference type="EMBL" id="CP023004">
    <property type="protein sequence ID" value="AWI10055.1"/>
    <property type="molecule type" value="Genomic_DNA"/>
</dbReference>
<reference evidence="1 2" key="1">
    <citation type="journal article" date="2018" name="Syst. Appl. Microbiol.">
        <title>Ereboglobus luteus gen. nov. sp. nov. from cockroach guts, and new insights into the oxygen relationship of the genera Opitutus and Didymococcus (Verrucomicrobia: Opitutaceae).</title>
        <authorList>
            <person name="Tegtmeier D."/>
            <person name="Belitz A."/>
            <person name="Radek R."/>
            <person name="Heimerl T."/>
            <person name="Brune A."/>
        </authorList>
    </citation>
    <scope>NUCLEOTIDE SEQUENCE [LARGE SCALE GENOMIC DNA]</scope>
    <source>
        <strain evidence="1 2">Ho45</strain>
    </source>
</reference>
<protein>
    <submittedName>
        <fullName evidence="1">Uncharacterized protein</fullName>
    </submittedName>
</protein>
<dbReference type="KEGG" id="elut:CKA38_13025"/>
<dbReference type="RefSeq" id="WP_108825870.1">
    <property type="nucleotide sequence ID" value="NZ_CP023004.1"/>
</dbReference>
<dbReference type="AlphaFoldDB" id="A0A2U8E5L4"/>